<proteinExistence type="predicted"/>
<reference evidence="1" key="1">
    <citation type="submission" date="2020-05" db="EMBL/GenBank/DDBJ databases">
        <title>Mycena genomes resolve the evolution of fungal bioluminescence.</title>
        <authorList>
            <person name="Tsai I.J."/>
        </authorList>
    </citation>
    <scope>NUCLEOTIDE SEQUENCE</scope>
    <source>
        <strain evidence="1">171206Taipei</strain>
    </source>
</reference>
<evidence type="ECO:0000313" key="2">
    <source>
        <dbReference type="Proteomes" id="UP000636479"/>
    </source>
</evidence>
<organism evidence="1 2">
    <name type="scientific">Mycena indigotica</name>
    <dbReference type="NCBI Taxonomy" id="2126181"/>
    <lineage>
        <taxon>Eukaryota</taxon>
        <taxon>Fungi</taxon>
        <taxon>Dikarya</taxon>
        <taxon>Basidiomycota</taxon>
        <taxon>Agaricomycotina</taxon>
        <taxon>Agaricomycetes</taxon>
        <taxon>Agaricomycetidae</taxon>
        <taxon>Agaricales</taxon>
        <taxon>Marasmiineae</taxon>
        <taxon>Mycenaceae</taxon>
        <taxon>Mycena</taxon>
    </lineage>
</organism>
<evidence type="ECO:0000313" key="1">
    <source>
        <dbReference type="EMBL" id="KAF7297081.1"/>
    </source>
</evidence>
<protein>
    <submittedName>
        <fullName evidence="1">Uncharacterized protein</fullName>
    </submittedName>
</protein>
<comment type="caution">
    <text evidence="1">The sequence shown here is derived from an EMBL/GenBank/DDBJ whole genome shotgun (WGS) entry which is preliminary data.</text>
</comment>
<dbReference type="EMBL" id="JACAZF010000008">
    <property type="protein sequence ID" value="KAF7297081.1"/>
    <property type="molecule type" value="Genomic_DNA"/>
</dbReference>
<accession>A0A8H6SCL5</accession>
<dbReference type="GeneID" id="59348544"/>
<dbReference type="Proteomes" id="UP000636479">
    <property type="component" value="Unassembled WGS sequence"/>
</dbReference>
<dbReference type="AlphaFoldDB" id="A0A8H6SCL5"/>
<dbReference type="OrthoDB" id="3362250at2759"/>
<sequence length="272" mass="30243">MSNSGPSASPLMTRYVVQSSDVLDHLVIDVKEEGSDKVLWFKERFLDDEEIVERLVHKESGLIRWTMHRPRSGWYIRIRSPTFPPGVYIPLTPAPPAGAHPPGSLLFSSRTNAFIPNTPSLMHSYPPPPTSPPGQENGRILIETITQFVLTPHQLDGNKSEELSFFHKALNTIRKNSAGPDYSFTLRRIAPISTTSQAPPPTTTVTSEAPSPLVTFTDRTPTMTVHAITGLLIVSQFEEQMLGIESSFWIAVALTYLEFLQEKESYLAALSD</sequence>
<gene>
    <name evidence="1" type="ORF">MIND_00941000</name>
</gene>
<dbReference type="RefSeq" id="XP_037217440.1">
    <property type="nucleotide sequence ID" value="XM_037366028.1"/>
</dbReference>
<name>A0A8H6SCL5_9AGAR</name>
<keyword evidence="2" id="KW-1185">Reference proteome</keyword>